<dbReference type="Proteomes" id="UP001069090">
    <property type="component" value="Unassembled WGS sequence"/>
</dbReference>
<dbReference type="AlphaFoldDB" id="A0A9J6RPK3"/>
<keyword evidence="4" id="KW-0143">Chaperone</keyword>
<dbReference type="PANTHER" id="PTHR43087">
    <property type="entry name" value="LYSINE/ARGININE/ORNITHINE TRANSPORT SYSTEM KINASE"/>
    <property type="match status" value="1"/>
</dbReference>
<evidence type="ECO:0000256" key="3">
    <source>
        <dbReference type="ARBA" id="ARBA00023134"/>
    </source>
</evidence>
<evidence type="ECO:0000256" key="2">
    <source>
        <dbReference type="ARBA" id="ARBA00022801"/>
    </source>
</evidence>
<gene>
    <name evidence="5" type="ORF">O0V09_12155</name>
</gene>
<keyword evidence="3" id="KW-0342">GTP-binding</keyword>
<evidence type="ECO:0000313" key="5">
    <source>
        <dbReference type="EMBL" id="MCZ0865957.1"/>
    </source>
</evidence>
<dbReference type="Pfam" id="PF03308">
    <property type="entry name" value="MeaB"/>
    <property type="match status" value="1"/>
</dbReference>
<protein>
    <recommendedName>
        <fullName evidence="7">Protein kinase</fullName>
    </recommendedName>
</protein>
<dbReference type="GO" id="GO:0016787">
    <property type="term" value="F:hydrolase activity"/>
    <property type="evidence" value="ECO:0007669"/>
    <property type="project" value="UniProtKB-KW"/>
</dbReference>
<dbReference type="RefSeq" id="WP_258332110.1">
    <property type="nucleotide sequence ID" value="NZ_JAPTGG010000009.1"/>
</dbReference>
<comment type="caution">
    <text evidence="5">The sequence shown here is derived from an EMBL/GenBank/DDBJ whole genome shotgun (WGS) entry which is preliminary data.</text>
</comment>
<evidence type="ECO:0000256" key="1">
    <source>
        <dbReference type="ARBA" id="ARBA00022741"/>
    </source>
</evidence>
<keyword evidence="2" id="KW-0378">Hydrolase</keyword>
<dbReference type="InterPro" id="IPR027417">
    <property type="entry name" value="P-loop_NTPase"/>
</dbReference>
<keyword evidence="1" id="KW-0547">Nucleotide-binding</keyword>
<organism evidence="5 6">
    <name type="scientific">Dasania phycosphaerae</name>
    <dbReference type="NCBI Taxonomy" id="2950436"/>
    <lineage>
        <taxon>Bacteria</taxon>
        <taxon>Pseudomonadati</taxon>
        <taxon>Pseudomonadota</taxon>
        <taxon>Gammaproteobacteria</taxon>
        <taxon>Cellvibrionales</taxon>
        <taxon>Spongiibacteraceae</taxon>
        <taxon>Dasania</taxon>
    </lineage>
</organism>
<evidence type="ECO:0000256" key="4">
    <source>
        <dbReference type="ARBA" id="ARBA00023186"/>
    </source>
</evidence>
<dbReference type="Gene3D" id="3.40.50.300">
    <property type="entry name" value="P-loop containing nucleotide triphosphate hydrolases"/>
    <property type="match status" value="1"/>
</dbReference>
<dbReference type="SUPFAM" id="SSF52540">
    <property type="entry name" value="P-loop containing nucleoside triphosphate hydrolases"/>
    <property type="match status" value="1"/>
</dbReference>
<evidence type="ECO:0000313" key="6">
    <source>
        <dbReference type="Proteomes" id="UP001069090"/>
    </source>
</evidence>
<dbReference type="GO" id="GO:0005525">
    <property type="term" value="F:GTP binding"/>
    <property type="evidence" value="ECO:0007669"/>
    <property type="project" value="UniProtKB-KW"/>
</dbReference>
<reference evidence="5 6" key="1">
    <citation type="submission" date="2022-12" db="EMBL/GenBank/DDBJ databases">
        <title>Dasania phycosphaerae sp. nov., isolated from particulate material of the south coast of Korea.</title>
        <authorList>
            <person name="Jiang Y."/>
        </authorList>
    </citation>
    <scope>NUCLEOTIDE SEQUENCE [LARGE SCALE GENOMIC DNA]</scope>
    <source>
        <strain evidence="5 6">GY-19</strain>
    </source>
</reference>
<dbReference type="PANTHER" id="PTHR43087:SF1">
    <property type="entry name" value="LAO_AO TRANSPORT SYSTEM ATPASE"/>
    <property type="match status" value="1"/>
</dbReference>
<keyword evidence="6" id="KW-1185">Reference proteome</keyword>
<dbReference type="InterPro" id="IPR052040">
    <property type="entry name" value="GTPase/Isobutyryl-CoA_mutase"/>
</dbReference>
<evidence type="ECO:0008006" key="7">
    <source>
        <dbReference type="Google" id="ProtNLM"/>
    </source>
</evidence>
<dbReference type="EMBL" id="JAPTGG010000009">
    <property type="protein sequence ID" value="MCZ0865957.1"/>
    <property type="molecule type" value="Genomic_DNA"/>
</dbReference>
<accession>A0A9J6RPK3</accession>
<sequence length="345" mass="38362">MPVSACQTDLQQPISEHLLSLLEAAVSLEKWPIAKLISLFEANTEQGFIQRHQLMAYIQQQPKLASRRAYIVGVTGAPGVGKSSLIGELCLQLLKQQPGAAIAVLAIDPSSHNSGGALLGDRTRSLFPVGEKRLFFRSQSSALDLGGLSRKTFQVTRILQYLFDYIVIETVGVGQSEVEVAKLCDHSFFVMQPLAGDQLQFIKSGIMEMPDSFIINKCDEQQYAEQSLQQLEASLRTTRSLLKEGEESVIPPVFLSSSVTKQGFKDLADYITGLSVNEGNRNNTSNKENYFIAKWVRYLYGEYGYNIYINNVANKVDGSMSYEQKQLLFKQSIDNKNSLISVPNQ</sequence>
<proteinExistence type="predicted"/>
<name>A0A9J6RPK3_9GAMM</name>